<accession>A0AAE2D4N8</accession>
<organism evidence="1 2">
    <name type="scientific">Schistosoma mekongi</name>
    <name type="common">Parasitic worm</name>
    <dbReference type="NCBI Taxonomy" id="38744"/>
    <lineage>
        <taxon>Eukaryota</taxon>
        <taxon>Metazoa</taxon>
        <taxon>Spiralia</taxon>
        <taxon>Lophotrochozoa</taxon>
        <taxon>Platyhelminthes</taxon>
        <taxon>Trematoda</taxon>
        <taxon>Digenea</taxon>
        <taxon>Strigeidida</taxon>
        <taxon>Schistosomatoidea</taxon>
        <taxon>Schistosomatidae</taxon>
        <taxon>Schistosoma</taxon>
    </lineage>
</organism>
<name>A0AAE2D4N8_SCHME</name>
<evidence type="ECO:0000313" key="1">
    <source>
        <dbReference type="EMBL" id="KAK4471114.1"/>
    </source>
</evidence>
<dbReference type="Proteomes" id="UP001292079">
    <property type="component" value="Unassembled WGS sequence"/>
</dbReference>
<gene>
    <name evidence="1" type="ORF">MN116_005512</name>
</gene>
<comment type="caution">
    <text evidence="1">The sequence shown here is derived from an EMBL/GenBank/DDBJ whole genome shotgun (WGS) entry which is preliminary data.</text>
</comment>
<dbReference type="AlphaFoldDB" id="A0AAE2D4N8"/>
<dbReference type="EMBL" id="JALJAT010000003">
    <property type="protein sequence ID" value="KAK4471114.1"/>
    <property type="molecule type" value="Genomic_DNA"/>
</dbReference>
<protein>
    <submittedName>
        <fullName evidence="1">Uncharacterized protein</fullName>
    </submittedName>
</protein>
<sequence length="184" mass="21111">MSATTRMLPINSSLSINPQPLSMPFSTESHMIDPSRLNYSADIMNSCLYDPTLHHPIQYGSYTPIFVNTTNNIPVVSDDYQSLDCWHNLSTHYSNNKYKQYNLSNTTDYNKPQSYGKQLKQSITTINSNFDLMHNLTLTTPTILLHNNNNNMIINKRTKTHFNNIIKTKENSHNYTGLLKSSFV</sequence>
<evidence type="ECO:0000313" key="2">
    <source>
        <dbReference type="Proteomes" id="UP001292079"/>
    </source>
</evidence>
<reference evidence="1" key="1">
    <citation type="submission" date="2022-04" db="EMBL/GenBank/DDBJ databases">
        <authorList>
            <person name="Xu L."/>
            <person name="Lv Z."/>
        </authorList>
    </citation>
    <scope>NUCLEOTIDE SEQUENCE</scope>
    <source>
        <strain evidence="1">LV_2022a</strain>
    </source>
</reference>
<proteinExistence type="predicted"/>
<keyword evidence="2" id="KW-1185">Reference proteome</keyword>
<reference evidence="1" key="2">
    <citation type="journal article" date="2023" name="Infect Dis Poverty">
        <title>Chromosome-scale genome of the human blood fluke Schistosoma mekongi and its implications for public health.</title>
        <authorList>
            <person name="Zhou M."/>
            <person name="Xu L."/>
            <person name="Xu D."/>
            <person name="Chen W."/>
            <person name="Khan J."/>
            <person name="Hu Y."/>
            <person name="Huang H."/>
            <person name="Wei H."/>
            <person name="Zhang Y."/>
            <person name="Chusongsang P."/>
            <person name="Tanasarnprasert K."/>
            <person name="Hu X."/>
            <person name="Limpanont Y."/>
            <person name="Lv Z."/>
        </authorList>
    </citation>
    <scope>NUCLEOTIDE SEQUENCE</scope>
    <source>
        <strain evidence="1">LV_2022a</strain>
    </source>
</reference>